<name>A0A2H8TPE9_9HEMI</name>
<keyword evidence="5" id="KW-0539">Nucleus</keyword>
<dbReference type="GO" id="GO:0005634">
    <property type="term" value="C:nucleus"/>
    <property type="evidence" value="ECO:0007669"/>
    <property type="project" value="UniProtKB-SubCell"/>
</dbReference>
<dbReference type="AlphaFoldDB" id="A0A2H8TPE9"/>
<evidence type="ECO:0000256" key="2">
    <source>
        <dbReference type="ARBA" id="ARBA00006086"/>
    </source>
</evidence>
<keyword evidence="4" id="KW-0819">tRNA processing</keyword>
<dbReference type="GO" id="GO:0000049">
    <property type="term" value="F:tRNA binding"/>
    <property type="evidence" value="ECO:0007669"/>
    <property type="project" value="TreeGrafter"/>
</dbReference>
<dbReference type="InterPro" id="IPR036322">
    <property type="entry name" value="WD40_repeat_dom_sf"/>
</dbReference>
<comment type="subcellular location">
    <subcellularLocation>
        <location evidence="5">Cytoplasm</location>
    </subcellularLocation>
    <subcellularLocation>
        <location evidence="5">Nucleus</location>
    </subcellularLocation>
</comment>
<feature type="domain" description="ELP1 three-helical bundle" evidence="11">
    <location>
        <begin position="1000"/>
        <end position="1141"/>
    </location>
</feature>
<evidence type="ECO:0000256" key="3">
    <source>
        <dbReference type="ARBA" id="ARBA00022490"/>
    </source>
</evidence>
<evidence type="ECO:0000259" key="10">
    <source>
        <dbReference type="Pfam" id="PF23925"/>
    </source>
</evidence>
<dbReference type="GO" id="GO:0002926">
    <property type="term" value="P:tRNA wobble base 5-methoxycarbonylmethyl-2-thiouridinylation"/>
    <property type="evidence" value="ECO:0007669"/>
    <property type="project" value="TreeGrafter"/>
</dbReference>
<reference evidence="12" key="1">
    <citation type="submission" date="2017-10" db="EMBL/GenBank/DDBJ databases">
        <title>Transcriptome Assembly of Sugarcane Aphid Adults.</title>
        <authorList>
            <person name="Scully E.D."/>
            <person name="Palmer N.A."/>
            <person name="Geib S.M."/>
            <person name="Sarath G."/>
            <person name="Sattler S.E."/>
        </authorList>
    </citation>
    <scope>NUCLEOTIDE SEQUENCE</scope>
    <source>
        <tissue evidence="12">Whole body</tissue>
    </source>
</reference>
<feature type="domain" description="ELP1 first N-terminal beta-propeller" evidence="7">
    <location>
        <begin position="1"/>
        <end position="328"/>
    </location>
</feature>
<dbReference type="SUPFAM" id="SSF50978">
    <property type="entry name" value="WD40 repeat-like"/>
    <property type="match status" value="1"/>
</dbReference>
<evidence type="ECO:0000313" key="12">
    <source>
        <dbReference type="EMBL" id="MBW15889.1"/>
    </source>
</evidence>
<evidence type="ECO:0000256" key="6">
    <source>
        <dbReference type="SAM" id="MobiDB-lite"/>
    </source>
</evidence>
<accession>A0A2H8TPE9</accession>
<dbReference type="InterPro" id="IPR056169">
    <property type="entry name" value="HB_ELP1"/>
</dbReference>
<evidence type="ECO:0000259" key="7">
    <source>
        <dbReference type="Pfam" id="PF04762"/>
    </source>
</evidence>
<organism evidence="12">
    <name type="scientific">Melanaphis sacchari</name>
    <dbReference type="NCBI Taxonomy" id="742174"/>
    <lineage>
        <taxon>Eukaryota</taxon>
        <taxon>Metazoa</taxon>
        <taxon>Ecdysozoa</taxon>
        <taxon>Arthropoda</taxon>
        <taxon>Hexapoda</taxon>
        <taxon>Insecta</taxon>
        <taxon>Pterygota</taxon>
        <taxon>Neoptera</taxon>
        <taxon>Paraneoptera</taxon>
        <taxon>Hemiptera</taxon>
        <taxon>Sternorrhyncha</taxon>
        <taxon>Aphidomorpha</taxon>
        <taxon>Aphidoidea</taxon>
        <taxon>Aphididae</taxon>
        <taxon>Aphidini</taxon>
        <taxon>Melanaphis</taxon>
    </lineage>
</organism>
<dbReference type="EMBL" id="GFXV01004084">
    <property type="protein sequence ID" value="MBW15889.1"/>
    <property type="molecule type" value="Transcribed_RNA"/>
</dbReference>
<dbReference type="InterPro" id="IPR056167">
    <property type="entry name" value="A-sol_ELP1"/>
</dbReference>
<feature type="domain" description="ELP1 TPR" evidence="9">
    <location>
        <begin position="826"/>
        <end position="985"/>
    </location>
</feature>
<dbReference type="PANTHER" id="PTHR12747:SF0">
    <property type="entry name" value="ELONGATOR COMPLEX PROTEIN 1"/>
    <property type="match status" value="1"/>
</dbReference>
<dbReference type="Pfam" id="PF23878">
    <property type="entry name" value="TPR_ELP1"/>
    <property type="match status" value="1"/>
</dbReference>
<dbReference type="Pfam" id="PF23925">
    <property type="entry name" value="A-sol_ELP1"/>
    <property type="match status" value="1"/>
</dbReference>
<dbReference type="UniPathway" id="UPA00988"/>
<protein>
    <recommendedName>
        <fullName evidence="5">Elongator complex protein 1</fullName>
    </recommendedName>
</protein>
<proteinExistence type="inferred from homology"/>
<comment type="similarity">
    <text evidence="2 5">Belongs to the ELP1/IKA1 family.</text>
</comment>
<feature type="domain" description="ELP1 alpha-solenoid" evidence="10">
    <location>
        <begin position="634"/>
        <end position="818"/>
    </location>
</feature>
<dbReference type="GO" id="GO:0005829">
    <property type="term" value="C:cytosol"/>
    <property type="evidence" value="ECO:0007669"/>
    <property type="project" value="TreeGrafter"/>
</dbReference>
<evidence type="ECO:0000259" key="11">
    <source>
        <dbReference type="Pfam" id="PF23936"/>
    </source>
</evidence>
<dbReference type="InterPro" id="IPR056165">
    <property type="entry name" value="Beta-prop_ELP1_2nd"/>
</dbReference>
<dbReference type="PIRSF" id="PIRSF017233">
    <property type="entry name" value="IKAP"/>
    <property type="match status" value="1"/>
</dbReference>
<feature type="region of interest" description="Disordered" evidence="6">
    <location>
        <begin position="1043"/>
        <end position="1073"/>
    </location>
</feature>
<feature type="domain" description="ELP1 N-terminal second beta-propeller" evidence="8">
    <location>
        <begin position="370"/>
        <end position="612"/>
    </location>
</feature>
<keyword evidence="3 5" id="KW-0963">Cytoplasm</keyword>
<dbReference type="InterPro" id="IPR006849">
    <property type="entry name" value="Elp1"/>
</dbReference>
<dbReference type="Pfam" id="PF04762">
    <property type="entry name" value="Beta-prop_ELP1_1st"/>
    <property type="match status" value="1"/>
</dbReference>
<evidence type="ECO:0000259" key="8">
    <source>
        <dbReference type="Pfam" id="PF23797"/>
    </source>
</evidence>
<feature type="compositionally biased region" description="Low complexity" evidence="6">
    <location>
        <begin position="1052"/>
        <end position="1072"/>
    </location>
</feature>
<evidence type="ECO:0000256" key="5">
    <source>
        <dbReference type="PIRNR" id="PIRNR017233"/>
    </source>
</evidence>
<evidence type="ECO:0000256" key="4">
    <source>
        <dbReference type="ARBA" id="ARBA00022694"/>
    </source>
</evidence>
<dbReference type="InterPro" id="IPR056166">
    <property type="entry name" value="TPR_ELP1"/>
</dbReference>
<comment type="function">
    <text evidence="5">Component of the elongator complex which is required for multiple tRNA modifications, including mcm5U (5-methoxycarbonylmethyl uridine), mcm5s2U (5-methoxycarbonylmethyl-2-thiouridine), and ncm5U (5-carbamoylmethyl uridine). The elongator complex catalyzes formation of carboxymethyluridine in the wobble base at position 34 in tRNAs.</text>
</comment>
<dbReference type="GO" id="GO:0033588">
    <property type="term" value="C:elongator holoenzyme complex"/>
    <property type="evidence" value="ECO:0007669"/>
    <property type="project" value="InterPro"/>
</dbReference>
<evidence type="ECO:0000256" key="1">
    <source>
        <dbReference type="ARBA" id="ARBA00005043"/>
    </source>
</evidence>
<evidence type="ECO:0000259" key="9">
    <source>
        <dbReference type="Pfam" id="PF23878"/>
    </source>
</evidence>
<dbReference type="Pfam" id="PF23797">
    <property type="entry name" value="Beta-prop_ELP1_2nd"/>
    <property type="match status" value="1"/>
</dbReference>
<dbReference type="InterPro" id="IPR056164">
    <property type="entry name" value="Beta-prop_ELP1_1st"/>
</dbReference>
<dbReference type="OrthoDB" id="40048at2759"/>
<dbReference type="PANTHER" id="PTHR12747">
    <property type="entry name" value="ELONGATOR COMPLEX PROTEIN 1"/>
    <property type="match status" value="1"/>
</dbReference>
<sequence>MKNLKLHKSSVVHVEQLKDATSVQIISNGELCYSTDSAIWRLNLNGQPRLVVNLSTSDVYITTNSDNIKITSYAYYEPWDSFVVGCSNGDVLLIQENIVEIAYKCEDVVSNILCSPDFERIVLLTGQEHITLVTDCFEILNSFNIIKVELSEKLLVNVGWGKKETQFHGSEGKDKRVVKEVVGDGDNCNDSINICWRPDSLLFAIGFLDKVVNLRSIKIFNRDGILQYISEPLSGVEAVLNWKTTKELLSFSQHTNDKYFISFMEKNGLKHGDFEIPSTINVQQLLWNHDSSILCIQCTDLDNNYLLFLSCTNYAWQIKKWMTIENKIITAKWLLDNSLQLITNNGNYYILYWTETLCTSSPGTEDWVAVIDYCSVLLTPFKQVIIPPPMFDVKLTIESPVDSVLYLPNNQSRNGNDICIITSDQTVHFYHYKEECYVKNNTIYKVPNMFGIFNHWFWLNENTIIFSLSEVGSIHHICVAKIDDSFKHITKYNVELPVVTILNHTKGALIQLSNGQLLLWNEELDIIDPYLYLPEECTHLSVMDNKIYALGVSKRLFENDKVILNNIGSFCIRYPFILAATLNQRLIAHNIHPTKDNNDQYHRRVESGSKIITVTGNSVILQLPRGNLETIKPRPLTILSAVELIQDRKYLIAFDLLRKERINLNVLCDLDSLKFINDLNEFIIQVKDPSWISLFVTELEDKNYLNTVYASQFQENNVDELDNKVFTICSSLMNTLEKLDKDKYAFPLLGCYVKLKRFDLALNLASMNNDYLKHLLFLVDVDQLYKASLAEYNLEMAMKIINNSQLDPKEYVPFLKELEKMEFHFMRFTIDDKLGNKELALKNLINCGGQFEKCLKYIIDNNLYSYSLTLFNRDQNEYKTIAKHFADLLYSKMDYKYAALIYNQSIERNKAIGSYLKAGFWKESLELSYELNLDDSEIKKIKANILSTLSSTLKFREAADFAEFELKDSKLAVDYCIKAQDYTHALYLARSRSLLDSDLEKCIKSSCLNTAQNLISDINSQNENFVSLAKRLVEVRKENANETTPYDNLNDTSSEISSVSSYRTSSTRTSCRSARKQQRKMWNLKKGNFREEPTIVLTMKQIIEKFENFKDNVKIISLLLVRFEEFDIGHTLQTTLESFQTSIFHHKSTVWPIFNETEQIIEDAILLSPLKIKSDKNWKLNILE</sequence>
<dbReference type="Pfam" id="PF23936">
    <property type="entry name" value="HB_ELP1"/>
    <property type="match status" value="1"/>
</dbReference>
<gene>
    <name evidence="12" type="primary">IKBKAP_0</name>
</gene>
<comment type="pathway">
    <text evidence="1">tRNA modification; 5-methoxycarbonylmethyl-2-thiouridine-tRNA biosynthesis.</text>
</comment>